<dbReference type="Proteomes" id="UP001470230">
    <property type="component" value="Unassembled WGS sequence"/>
</dbReference>
<evidence type="ECO:0000313" key="2">
    <source>
        <dbReference type="Proteomes" id="UP001470230"/>
    </source>
</evidence>
<proteinExistence type="predicted"/>
<protein>
    <submittedName>
        <fullName evidence="1">Uncharacterized protein</fullName>
    </submittedName>
</protein>
<dbReference type="InterPro" id="IPR032675">
    <property type="entry name" value="LRR_dom_sf"/>
</dbReference>
<dbReference type="Gene3D" id="3.80.10.10">
    <property type="entry name" value="Ribonuclease Inhibitor"/>
    <property type="match status" value="5"/>
</dbReference>
<comment type="caution">
    <text evidence="1">The sequence shown here is derived from an EMBL/GenBank/DDBJ whole genome shotgun (WGS) entry which is preliminary data.</text>
</comment>
<dbReference type="PANTHER" id="PTHR45661:SF3">
    <property type="entry name" value="IG-LIKE DOMAIN-CONTAINING PROTEIN"/>
    <property type="match status" value="1"/>
</dbReference>
<organism evidence="1 2">
    <name type="scientific">Tritrichomonas musculus</name>
    <dbReference type="NCBI Taxonomy" id="1915356"/>
    <lineage>
        <taxon>Eukaryota</taxon>
        <taxon>Metamonada</taxon>
        <taxon>Parabasalia</taxon>
        <taxon>Tritrichomonadida</taxon>
        <taxon>Tritrichomonadidae</taxon>
        <taxon>Tritrichomonas</taxon>
    </lineage>
</organism>
<reference evidence="1 2" key="1">
    <citation type="submission" date="2024-04" db="EMBL/GenBank/DDBJ databases">
        <title>Tritrichomonas musculus Genome.</title>
        <authorList>
            <person name="Alves-Ferreira E."/>
            <person name="Grigg M."/>
            <person name="Lorenzi H."/>
            <person name="Galac M."/>
        </authorList>
    </citation>
    <scope>NUCLEOTIDE SEQUENCE [LARGE SCALE GENOMIC DNA]</scope>
    <source>
        <strain evidence="1 2">EAF2021</strain>
    </source>
</reference>
<dbReference type="SUPFAM" id="SSF48403">
    <property type="entry name" value="Ankyrin repeat"/>
    <property type="match status" value="1"/>
</dbReference>
<dbReference type="PANTHER" id="PTHR45661">
    <property type="entry name" value="SURFACE ANTIGEN"/>
    <property type="match status" value="1"/>
</dbReference>
<dbReference type="EMBL" id="JAPFFF010000008">
    <property type="protein sequence ID" value="KAK8883948.1"/>
    <property type="molecule type" value="Genomic_DNA"/>
</dbReference>
<dbReference type="InterPro" id="IPR036770">
    <property type="entry name" value="Ankyrin_rpt-contain_sf"/>
</dbReference>
<dbReference type="SUPFAM" id="SSF52058">
    <property type="entry name" value="L domain-like"/>
    <property type="match status" value="1"/>
</dbReference>
<dbReference type="InterPro" id="IPR053139">
    <property type="entry name" value="Surface_bspA-like"/>
</dbReference>
<gene>
    <name evidence="1" type="ORF">M9Y10_043050</name>
</gene>
<name>A0ABR2JZ94_9EUKA</name>
<keyword evidence="2" id="KW-1185">Reference proteome</keyword>
<dbReference type="Pfam" id="PF13306">
    <property type="entry name" value="LRR_5"/>
    <property type="match status" value="3"/>
</dbReference>
<evidence type="ECO:0000313" key="1">
    <source>
        <dbReference type="EMBL" id="KAK8883948.1"/>
    </source>
</evidence>
<sequence>MDIPKYICLKKELYKTLWTFLKNEDENGKAKEENFQNLINLIESQRIRENANEFKIFLRLLLKISKYHHGPKNIFQNIERILLFLKDDIKKYFYNKEIFIFFQNSFSITHFLIRNKIIEIDQSISQYIINDYKSFIGYYFYPEIKSFIDDKHQKEIEKHISDDLNDFDEKRQIGENSSHLCSLIREDSLNEFIIYINQNNIPLKGHIKYSLFETNSYLTKKTPTLIEYSAFFGSINIFNYLHVNGVQYTSKTVLYAIHGRNYEIIHSILNDFDDKSRLEYLEESIKCHHNEIANFIIENLLSNDNSQTNEMVYDTLIRSSLHYCNFEFCPENISFEYKNYATLGEFNYLELFKLFTKEFECNDETSNKNLITQCAKRNSYEIVNLLLTKIGRKITKRILSESNKLTRVEIPSNITSLGEMSFFACKSLIYITIPSSVTEIISESFRFCSSLKEIVIPSSVDSFGLDIFDHCSELEQVVFEPGSPLNTFHGKIFGDCKSLKRVVLPSSMKYLDDALFNGCISLKQIEIPSSNTEISLNYQNLPDELIIPSSVSGIESFVFYGCTSLKKVKLSSNMSYIGCSAFGGCTSLTSIEIPQSIKNIGAFSGCTSLASIEIPPTVEQIGGGVFSECTSLKEITLPPLIKKVECFRDCTSLRHVTVPSSVSVIGYSAFEGCTSLEEVEMPQSVTIIEGNAFAKCTSLKKIIVPSSVTKIGGKAFVGCTSMESIDISSCSITVIEQETFVKCTSLKEIVLPSTLQVIEFWSFTDCSALEKVVFPNSLIDIKGGSFGGCSSLIEVIIPSSVNHIGSMCFASCTSLIKVTINSDKISFGQNVFMKCTSLHQIMAKRNVVIPNNSLECNPRVVPFD</sequence>
<accession>A0ABR2JZ94</accession>
<dbReference type="InterPro" id="IPR026906">
    <property type="entry name" value="LRR_5"/>
</dbReference>